<comment type="subcellular location">
    <subcellularLocation>
        <location evidence="1">Nucleus</location>
    </subcellularLocation>
</comment>
<protein>
    <recommendedName>
        <fullName evidence="9">BZIP domain-containing protein</fullName>
    </recommendedName>
</protein>
<keyword evidence="3" id="KW-0805">Transcription regulation</keyword>
<evidence type="ECO:0000259" key="9">
    <source>
        <dbReference type="SMART" id="SM00338"/>
    </source>
</evidence>
<keyword evidence="5" id="KW-0010">Activator</keyword>
<evidence type="ECO:0000256" key="1">
    <source>
        <dbReference type="ARBA" id="ARBA00004123"/>
    </source>
</evidence>
<dbReference type="PANTHER" id="PTHR45693:SF9">
    <property type="entry name" value="TRANSCRIPTION FACTOR TGA9"/>
    <property type="match status" value="1"/>
</dbReference>
<dbReference type="InterPro" id="IPR046347">
    <property type="entry name" value="bZIP_sf"/>
</dbReference>
<feature type="domain" description="BZIP" evidence="9">
    <location>
        <begin position="19"/>
        <end position="76"/>
    </location>
</feature>
<name>A0A834LVF7_RHOSS</name>
<dbReference type="Gene3D" id="1.20.5.170">
    <property type="match status" value="1"/>
</dbReference>
<dbReference type="SUPFAM" id="SSF57959">
    <property type="entry name" value="Leucine zipper domain"/>
    <property type="match status" value="1"/>
</dbReference>
<dbReference type="GO" id="GO:0003700">
    <property type="term" value="F:DNA-binding transcription factor activity"/>
    <property type="evidence" value="ECO:0007669"/>
    <property type="project" value="InterPro"/>
</dbReference>
<gene>
    <name evidence="10" type="ORF">RHSIM_Rhsim03G0012800</name>
</gene>
<dbReference type="PANTHER" id="PTHR45693">
    <property type="entry name" value="TRANSCRIPTION FACTOR TGA9"/>
    <property type="match status" value="1"/>
</dbReference>
<dbReference type="SMART" id="SM00338">
    <property type="entry name" value="BRLZ"/>
    <property type="match status" value="1"/>
</dbReference>
<sequence length="76" mass="8873">MESTNPKNNAATGPDQAPAKAIKTLRRLAQNQEPARKRRLRKKAYVQQLETSRIKLTQLEQELRRARSQVRFLFLN</sequence>
<proteinExistence type="inferred from homology"/>
<dbReference type="GO" id="GO:0043565">
    <property type="term" value="F:sequence-specific DNA binding"/>
    <property type="evidence" value="ECO:0007669"/>
    <property type="project" value="UniProtKB-ARBA"/>
</dbReference>
<keyword evidence="8" id="KW-0175">Coiled coil</keyword>
<dbReference type="AlphaFoldDB" id="A0A834LVF7"/>
<dbReference type="EMBL" id="WJXA01000003">
    <property type="protein sequence ID" value="KAF7148483.1"/>
    <property type="molecule type" value="Genomic_DNA"/>
</dbReference>
<evidence type="ECO:0000256" key="2">
    <source>
        <dbReference type="ARBA" id="ARBA00007163"/>
    </source>
</evidence>
<dbReference type="FunFam" id="1.20.5.170:FF:000019">
    <property type="entry name" value="BZIP family transcription factor"/>
    <property type="match status" value="1"/>
</dbReference>
<dbReference type="Proteomes" id="UP000626092">
    <property type="component" value="Unassembled WGS sequence"/>
</dbReference>
<keyword evidence="7" id="KW-0539">Nucleus</keyword>
<feature type="coiled-coil region" evidence="8">
    <location>
        <begin position="42"/>
        <end position="76"/>
    </location>
</feature>
<evidence type="ECO:0000256" key="7">
    <source>
        <dbReference type="ARBA" id="ARBA00023242"/>
    </source>
</evidence>
<keyword evidence="6" id="KW-0804">Transcription</keyword>
<evidence type="ECO:0000313" key="11">
    <source>
        <dbReference type="Proteomes" id="UP000626092"/>
    </source>
</evidence>
<evidence type="ECO:0000256" key="8">
    <source>
        <dbReference type="SAM" id="Coils"/>
    </source>
</evidence>
<keyword evidence="11" id="KW-1185">Reference proteome</keyword>
<evidence type="ECO:0000313" key="10">
    <source>
        <dbReference type="EMBL" id="KAF7148483.1"/>
    </source>
</evidence>
<dbReference type="InterPro" id="IPR004827">
    <property type="entry name" value="bZIP"/>
</dbReference>
<dbReference type="GO" id="GO:0005634">
    <property type="term" value="C:nucleus"/>
    <property type="evidence" value="ECO:0007669"/>
    <property type="project" value="UniProtKB-SubCell"/>
</dbReference>
<comment type="caution">
    <text evidence="10">The sequence shown here is derived from an EMBL/GenBank/DDBJ whole genome shotgun (WGS) entry which is preliminary data.</text>
</comment>
<evidence type="ECO:0000256" key="6">
    <source>
        <dbReference type="ARBA" id="ARBA00023163"/>
    </source>
</evidence>
<accession>A0A834LVF7</accession>
<evidence type="ECO:0000256" key="5">
    <source>
        <dbReference type="ARBA" id="ARBA00023159"/>
    </source>
</evidence>
<evidence type="ECO:0000256" key="4">
    <source>
        <dbReference type="ARBA" id="ARBA00023125"/>
    </source>
</evidence>
<dbReference type="OrthoDB" id="1737353at2759"/>
<reference evidence="10" key="1">
    <citation type="submission" date="2019-11" db="EMBL/GenBank/DDBJ databases">
        <authorList>
            <person name="Liu Y."/>
            <person name="Hou J."/>
            <person name="Li T.-Q."/>
            <person name="Guan C.-H."/>
            <person name="Wu X."/>
            <person name="Wu H.-Z."/>
            <person name="Ling F."/>
            <person name="Zhang R."/>
            <person name="Shi X.-G."/>
            <person name="Ren J.-P."/>
            <person name="Chen E.-F."/>
            <person name="Sun J.-M."/>
        </authorList>
    </citation>
    <scope>NUCLEOTIDE SEQUENCE</scope>
    <source>
        <strain evidence="10">Adult_tree_wgs_1</strain>
        <tissue evidence="10">Leaves</tissue>
    </source>
</reference>
<evidence type="ECO:0000256" key="3">
    <source>
        <dbReference type="ARBA" id="ARBA00023015"/>
    </source>
</evidence>
<organism evidence="10 11">
    <name type="scientific">Rhododendron simsii</name>
    <name type="common">Sims's rhododendron</name>
    <dbReference type="NCBI Taxonomy" id="118357"/>
    <lineage>
        <taxon>Eukaryota</taxon>
        <taxon>Viridiplantae</taxon>
        <taxon>Streptophyta</taxon>
        <taxon>Embryophyta</taxon>
        <taxon>Tracheophyta</taxon>
        <taxon>Spermatophyta</taxon>
        <taxon>Magnoliopsida</taxon>
        <taxon>eudicotyledons</taxon>
        <taxon>Gunneridae</taxon>
        <taxon>Pentapetalae</taxon>
        <taxon>asterids</taxon>
        <taxon>Ericales</taxon>
        <taxon>Ericaceae</taxon>
        <taxon>Ericoideae</taxon>
        <taxon>Rhodoreae</taxon>
        <taxon>Rhododendron</taxon>
    </lineage>
</organism>
<keyword evidence="4" id="KW-0238">DNA-binding</keyword>
<comment type="similarity">
    <text evidence="2">Belongs to the bZIP family.</text>
</comment>